<proteinExistence type="predicted"/>
<name>A0A0F9M5F8_9ZZZZ</name>
<comment type="caution">
    <text evidence="1">The sequence shown here is derived from an EMBL/GenBank/DDBJ whole genome shotgun (WGS) entry which is preliminary data.</text>
</comment>
<dbReference type="AlphaFoldDB" id="A0A0F9M5F8"/>
<gene>
    <name evidence="1" type="ORF">LCGC14_1196740</name>
</gene>
<sequence length="96" mass="11405">MPEIIGKTMTEEFTKIEMSDEIAERQLKDNLDKITNYWEGKYHIISLDKVIMVGKKYEDEVVVFLKDVPPQVYPLIKGIEEVNSFLKQLRIFRERL</sequence>
<accession>A0A0F9M5F8</accession>
<protein>
    <submittedName>
        <fullName evidence="1">Uncharacterized protein</fullName>
    </submittedName>
</protein>
<evidence type="ECO:0000313" key="1">
    <source>
        <dbReference type="EMBL" id="KKM94596.1"/>
    </source>
</evidence>
<dbReference type="EMBL" id="LAZR01006117">
    <property type="protein sequence ID" value="KKM94596.1"/>
    <property type="molecule type" value="Genomic_DNA"/>
</dbReference>
<organism evidence="1">
    <name type="scientific">marine sediment metagenome</name>
    <dbReference type="NCBI Taxonomy" id="412755"/>
    <lineage>
        <taxon>unclassified sequences</taxon>
        <taxon>metagenomes</taxon>
        <taxon>ecological metagenomes</taxon>
    </lineage>
</organism>
<reference evidence="1" key="1">
    <citation type="journal article" date="2015" name="Nature">
        <title>Complex archaea that bridge the gap between prokaryotes and eukaryotes.</title>
        <authorList>
            <person name="Spang A."/>
            <person name="Saw J.H."/>
            <person name="Jorgensen S.L."/>
            <person name="Zaremba-Niedzwiedzka K."/>
            <person name="Martijn J."/>
            <person name="Lind A.E."/>
            <person name="van Eijk R."/>
            <person name="Schleper C."/>
            <person name="Guy L."/>
            <person name="Ettema T.J."/>
        </authorList>
    </citation>
    <scope>NUCLEOTIDE SEQUENCE</scope>
</reference>